<comment type="caution">
    <text evidence="9">The sequence shown here is derived from an EMBL/GenBank/DDBJ whole genome shotgun (WGS) entry which is preliminary data.</text>
</comment>
<evidence type="ECO:0000256" key="4">
    <source>
        <dbReference type="ARBA" id="ARBA00023163"/>
    </source>
</evidence>
<evidence type="ECO:0000256" key="2">
    <source>
        <dbReference type="ARBA" id="ARBA00023015"/>
    </source>
</evidence>
<dbReference type="PANTHER" id="PTHR30136:SF35">
    <property type="entry name" value="HTH-TYPE TRANSCRIPTIONAL REGULATOR RV1719"/>
    <property type="match status" value="1"/>
</dbReference>
<sequence length="256" mass="27222">MSNADGAAGVQSVDRALTILERLARSGEAGVTEIASELGVHKSTAFRLVATLEAHRLVEQTEDRGKYRLGVGLLRLAGATTARLDLVQEARPVCRQLASETGETVNVAVLSESSALYLDQVAGSSALQPHNWVGQHIPLHATSNGKVLLSGLSRQECDAVLSKMSAYTPTTITTKAKLRAELDQVREQGYALAVDELEVGLTAVAAPIRNVHGDVVASMSVSGPTFRIGAERVEEITGKVVEAAEEVSHRLGWGHR</sequence>
<dbReference type="OrthoDB" id="7274111at2"/>
<evidence type="ECO:0000313" key="9">
    <source>
        <dbReference type="EMBL" id="PWN04535.1"/>
    </source>
</evidence>
<evidence type="ECO:0000256" key="3">
    <source>
        <dbReference type="ARBA" id="ARBA00023125"/>
    </source>
</evidence>
<dbReference type="Pfam" id="PF09339">
    <property type="entry name" value="HTH_IclR"/>
    <property type="match status" value="1"/>
</dbReference>
<evidence type="ECO:0000259" key="8">
    <source>
        <dbReference type="PROSITE" id="PS51078"/>
    </source>
</evidence>
<evidence type="ECO:0000259" key="7">
    <source>
        <dbReference type="PROSITE" id="PS51077"/>
    </source>
</evidence>
<dbReference type="SMART" id="SM00346">
    <property type="entry name" value="HTH_ICLR"/>
    <property type="match status" value="1"/>
</dbReference>
<feature type="domain" description="HTH iclR-type" evidence="7">
    <location>
        <begin position="10"/>
        <end position="71"/>
    </location>
</feature>
<dbReference type="InterPro" id="IPR005471">
    <property type="entry name" value="Tscrpt_reg_IclR_N"/>
</dbReference>
<dbReference type="GO" id="GO:0006071">
    <property type="term" value="P:glycerol metabolic process"/>
    <property type="evidence" value="ECO:0007669"/>
    <property type="project" value="UniProtKB-KW"/>
</dbReference>
<gene>
    <name evidence="9" type="ORF">DJ010_02575</name>
</gene>
<dbReference type="InterPro" id="IPR014757">
    <property type="entry name" value="Tscrpt_reg_IclR_C"/>
</dbReference>
<dbReference type="PANTHER" id="PTHR30136">
    <property type="entry name" value="HELIX-TURN-HELIX TRANSCRIPTIONAL REGULATOR, ICLR FAMILY"/>
    <property type="match status" value="1"/>
</dbReference>
<feature type="domain" description="IclR-ED" evidence="8">
    <location>
        <begin position="72"/>
        <end position="253"/>
    </location>
</feature>
<keyword evidence="3" id="KW-0238">DNA-binding</keyword>
<keyword evidence="4" id="KW-0804">Transcription</keyword>
<dbReference type="InterPro" id="IPR036390">
    <property type="entry name" value="WH_DNA-bd_sf"/>
</dbReference>
<organism evidence="9 10">
    <name type="scientific">Nocardioides silvaticus</name>
    <dbReference type="NCBI Taxonomy" id="2201891"/>
    <lineage>
        <taxon>Bacteria</taxon>
        <taxon>Bacillati</taxon>
        <taxon>Actinomycetota</taxon>
        <taxon>Actinomycetes</taxon>
        <taxon>Propionibacteriales</taxon>
        <taxon>Nocardioidaceae</taxon>
        <taxon>Nocardioides</taxon>
    </lineage>
</organism>
<keyword evidence="1" id="KW-0319">Glycerol metabolism</keyword>
<dbReference type="AlphaFoldDB" id="A0A316TNC2"/>
<dbReference type="InterPro" id="IPR050707">
    <property type="entry name" value="HTH_MetabolicPath_Reg"/>
</dbReference>
<dbReference type="GO" id="GO:0003700">
    <property type="term" value="F:DNA-binding transcription factor activity"/>
    <property type="evidence" value="ECO:0007669"/>
    <property type="project" value="TreeGrafter"/>
</dbReference>
<name>A0A316TNC2_9ACTN</name>
<dbReference type="InterPro" id="IPR029016">
    <property type="entry name" value="GAF-like_dom_sf"/>
</dbReference>
<dbReference type="EMBL" id="QGDD01000001">
    <property type="protein sequence ID" value="PWN04535.1"/>
    <property type="molecule type" value="Genomic_DNA"/>
</dbReference>
<dbReference type="Gene3D" id="3.30.450.40">
    <property type="match status" value="1"/>
</dbReference>
<dbReference type="GO" id="GO:0003677">
    <property type="term" value="F:DNA binding"/>
    <property type="evidence" value="ECO:0007669"/>
    <property type="project" value="UniProtKB-KW"/>
</dbReference>
<dbReference type="Pfam" id="PF01614">
    <property type="entry name" value="IclR_C"/>
    <property type="match status" value="1"/>
</dbReference>
<keyword evidence="10" id="KW-1185">Reference proteome</keyword>
<evidence type="ECO:0000313" key="10">
    <source>
        <dbReference type="Proteomes" id="UP000245507"/>
    </source>
</evidence>
<dbReference type="SUPFAM" id="SSF55781">
    <property type="entry name" value="GAF domain-like"/>
    <property type="match status" value="1"/>
</dbReference>
<evidence type="ECO:0000256" key="6">
    <source>
        <dbReference type="ARBA" id="ARBA00070406"/>
    </source>
</evidence>
<keyword evidence="2" id="KW-0805">Transcription regulation</keyword>
<dbReference type="GO" id="GO:0045892">
    <property type="term" value="P:negative regulation of DNA-templated transcription"/>
    <property type="evidence" value="ECO:0007669"/>
    <property type="project" value="TreeGrafter"/>
</dbReference>
<proteinExistence type="predicted"/>
<dbReference type="PROSITE" id="PS51078">
    <property type="entry name" value="ICLR_ED"/>
    <property type="match status" value="1"/>
</dbReference>
<comment type="function">
    <text evidence="5">May be an activator protein for the gylABX operon.</text>
</comment>
<dbReference type="PROSITE" id="PS51077">
    <property type="entry name" value="HTH_ICLR"/>
    <property type="match status" value="1"/>
</dbReference>
<dbReference type="Proteomes" id="UP000245507">
    <property type="component" value="Unassembled WGS sequence"/>
</dbReference>
<dbReference type="InterPro" id="IPR036388">
    <property type="entry name" value="WH-like_DNA-bd_sf"/>
</dbReference>
<accession>A0A316TNC2</accession>
<evidence type="ECO:0000256" key="5">
    <source>
        <dbReference type="ARBA" id="ARBA00058938"/>
    </source>
</evidence>
<dbReference type="Gene3D" id="1.10.10.10">
    <property type="entry name" value="Winged helix-like DNA-binding domain superfamily/Winged helix DNA-binding domain"/>
    <property type="match status" value="1"/>
</dbReference>
<dbReference type="RefSeq" id="WP_109692039.1">
    <property type="nucleotide sequence ID" value="NZ_QGDD01000001.1"/>
</dbReference>
<evidence type="ECO:0000256" key="1">
    <source>
        <dbReference type="ARBA" id="ARBA00022798"/>
    </source>
</evidence>
<reference evidence="9 10" key="1">
    <citation type="submission" date="2018-05" db="EMBL/GenBank/DDBJ databases">
        <title>Nocardioides silvaticus genome.</title>
        <authorList>
            <person name="Li C."/>
            <person name="Wang G."/>
        </authorList>
    </citation>
    <scope>NUCLEOTIDE SEQUENCE [LARGE SCALE GENOMIC DNA]</scope>
    <source>
        <strain evidence="9 10">CCTCC AB 2018079</strain>
    </source>
</reference>
<dbReference type="FunFam" id="1.10.10.10:FF:000056">
    <property type="entry name" value="IclR family transcriptional regulator"/>
    <property type="match status" value="1"/>
</dbReference>
<dbReference type="SUPFAM" id="SSF46785">
    <property type="entry name" value="Winged helix' DNA-binding domain"/>
    <property type="match status" value="1"/>
</dbReference>
<protein>
    <recommendedName>
        <fullName evidence="6">Glycerol operon regulatory protein</fullName>
    </recommendedName>
</protein>